<comment type="similarity">
    <text evidence="1">Belongs to the AB hydrolase superfamily.</text>
</comment>
<evidence type="ECO:0000256" key="8">
    <source>
        <dbReference type="ARBA" id="ARBA00048283"/>
    </source>
</evidence>
<evidence type="ECO:0000256" key="3">
    <source>
        <dbReference type="ARBA" id="ARBA00026104"/>
    </source>
</evidence>
<evidence type="ECO:0000256" key="11">
    <source>
        <dbReference type="ARBA" id="ARBA00048919"/>
    </source>
</evidence>
<proteinExistence type="inferred from homology"/>
<dbReference type="SUPFAM" id="SSF53474">
    <property type="entry name" value="alpha/beta-Hydrolases"/>
    <property type="match status" value="1"/>
</dbReference>
<keyword evidence="12" id="KW-0732">Signal</keyword>
<dbReference type="Pfam" id="PF00561">
    <property type="entry name" value="Abhydrolase_1"/>
    <property type="match status" value="1"/>
</dbReference>
<name>A0A8T0FKP5_ARGBR</name>
<reference evidence="14" key="1">
    <citation type="journal article" date="2020" name="bioRxiv">
        <title>Chromosome-level reference genome of the European wasp spider Argiope bruennichi: a resource for studies on range expansion and evolutionary adaptation.</title>
        <authorList>
            <person name="Sheffer M.M."/>
            <person name="Hoppe A."/>
            <person name="Krehenwinkel H."/>
            <person name="Uhl G."/>
            <person name="Kuss A.W."/>
            <person name="Jensen L."/>
            <person name="Jensen C."/>
            <person name="Gillespie R.G."/>
            <person name="Hoff K.J."/>
            <person name="Prost S."/>
        </authorList>
    </citation>
    <scope>NUCLEOTIDE SEQUENCE</scope>
</reference>
<dbReference type="Gene3D" id="3.40.50.1820">
    <property type="entry name" value="alpha/beta hydrolase"/>
    <property type="match status" value="1"/>
</dbReference>
<dbReference type="EC" id="3.1.1.116" evidence="3"/>
<protein>
    <recommendedName>
        <fullName evidence="7">sn-1-specific diacylglycerol lipase ABHD11</fullName>
        <ecNumber evidence="3">3.1.1.116</ecNumber>
    </recommendedName>
    <alternativeName>
        <fullName evidence="4">Alpha/beta hydrolase domain-containing protein 11</fullName>
    </alternativeName>
</protein>
<dbReference type="EMBL" id="JABXBU010000011">
    <property type="protein sequence ID" value="KAF8791042.1"/>
    <property type="molecule type" value="Genomic_DNA"/>
</dbReference>
<keyword evidence="15" id="KW-1185">Reference proteome</keyword>
<evidence type="ECO:0000256" key="9">
    <source>
        <dbReference type="ARBA" id="ARBA00048504"/>
    </source>
</evidence>
<organism evidence="14 15">
    <name type="scientific">Argiope bruennichi</name>
    <name type="common">Wasp spider</name>
    <name type="synonym">Aranea bruennichi</name>
    <dbReference type="NCBI Taxonomy" id="94029"/>
    <lineage>
        <taxon>Eukaryota</taxon>
        <taxon>Metazoa</taxon>
        <taxon>Ecdysozoa</taxon>
        <taxon>Arthropoda</taxon>
        <taxon>Chelicerata</taxon>
        <taxon>Arachnida</taxon>
        <taxon>Araneae</taxon>
        <taxon>Araneomorphae</taxon>
        <taxon>Entelegynae</taxon>
        <taxon>Araneoidea</taxon>
        <taxon>Araneidae</taxon>
        <taxon>Argiope</taxon>
    </lineage>
</organism>
<comment type="catalytic activity">
    <reaction evidence="5">
        <text>a 1,2-diacyl-sn-glycerol + H2O = a 2-acylglycerol + a fatty acid + H(+)</text>
        <dbReference type="Rhea" id="RHEA:33275"/>
        <dbReference type="ChEBI" id="CHEBI:15377"/>
        <dbReference type="ChEBI" id="CHEBI:15378"/>
        <dbReference type="ChEBI" id="CHEBI:17389"/>
        <dbReference type="ChEBI" id="CHEBI:17815"/>
        <dbReference type="ChEBI" id="CHEBI:28868"/>
        <dbReference type="EC" id="3.1.1.116"/>
    </reaction>
</comment>
<dbReference type="Proteomes" id="UP000807504">
    <property type="component" value="Unassembled WGS sequence"/>
</dbReference>
<comment type="catalytic activity">
    <reaction evidence="9">
        <text>1,2-didecanoylglycerol + H2O = decanoylglycerol + decanoate + H(+)</text>
        <dbReference type="Rhea" id="RHEA:48596"/>
        <dbReference type="ChEBI" id="CHEBI:11152"/>
        <dbReference type="ChEBI" id="CHEBI:15377"/>
        <dbReference type="ChEBI" id="CHEBI:15378"/>
        <dbReference type="ChEBI" id="CHEBI:27689"/>
        <dbReference type="ChEBI" id="CHEBI:90605"/>
    </reaction>
</comment>
<evidence type="ECO:0000256" key="6">
    <source>
        <dbReference type="ARBA" id="ARBA00043742"/>
    </source>
</evidence>
<dbReference type="InterPro" id="IPR029058">
    <property type="entry name" value="AB_hydrolase_fold"/>
</dbReference>
<dbReference type="PANTHER" id="PTHR46118:SF4">
    <property type="entry name" value="PROTEIN ABHD11"/>
    <property type="match status" value="1"/>
</dbReference>
<gene>
    <name evidence="14" type="ORF">HNY73_005973</name>
</gene>
<evidence type="ECO:0000256" key="1">
    <source>
        <dbReference type="ARBA" id="ARBA00008645"/>
    </source>
</evidence>
<feature type="chain" id="PRO_5035864514" description="sn-1-specific diacylglycerol lipase ABHD11" evidence="12">
    <location>
        <begin position="25"/>
        <end position="311"/>
    </location>
</feature>
<evidence type="ECO:0000259" key="13">
    <source>
        <dbReference type="Pfam" id="PF00561"/>
    </source>
</evidence>
<evidence type="ECO:0000313" key="15">
    <source>
        <dbReference type="Proteomes" id="UP000807504"/>
    </source>
</evidence>
<dbReference type="AlphaFoldDB" id="A0A8T0FKP5"/>
<comment type="catalytic activity">
    <reaction evidence="8">
        <text>1-octadecanoyl-2-(4Z,7Z,10Z,13Z,16Z,19Z-docosahexaenoyl)-sn-glycerol + H2O = 2-(4Z,7Z,10Z,13Z,16Z,19Z-docosahexaenoyl)-glycerol + octadecanoate + H(+)</text>
        <dbReference type="Rhea" id="RHEA:77107"/>
        <dbReference type="ChEBI" id="CHEBI:15377"/>
        <dbReference type="ChEBI" id="CHEBI:15378"/>
        <dbReference type="ChEBI" id="CHEBI:25629"/>
        <dbReference type="ChEBI" id="CHEBI:77129"/>
        <dbReference type="ChEBI" id="CHEBI:186738"/>
    </reaction>
</comment>
<feature type="signal peptide" evidence="12">
    <location>
        <begin position="1"/>
        <end position="24"/>
    </location>
</feature>
<evidence type="ECO:0000256" key="4">
    <source>
        <dbReference type="ARBA" id="ARBA00042703"/>
    </source>
</evidence>
<comment type="catalytic activity">
    <reaction evidence="6">
        <text>a 1,3-diacyl-sn-glycerol + H2O = a 1-acyl-sn-glycerol + a fatty acid + H(+)</text>
        <dbReference type="Rhea" id="RHEA:38503"/>
        <dbReference type="ChEBI" id="CHEBI:15377"/>
        <dbReference type="ChEBI" id="CHEBI:15378"/>
        <dbReference type="ChEBI" id="CHEBI:28868"/>
        <dbReference type="ChEBI" id="CHEBI:64683"/>
        <dbReference type="ChEBI" id="CHEBI:77272"/>
    </reaction>
</comment>
<reference evidence="14" key="2">
    <citation type="submission" date="2020-06" db="EMBL/GenBank/DDBJ databases">
        <authorList>
            <person name="Sheffer M."/>
        </authorList>
    </citation>
    <scope>NUCLEOTIDE SEQUENCE</scope>
</reference>
<sequence length="311" mass="35003">MLLLSDIIYVAMLLQLCLSDLVFASKPKPVDLKYSCLRLKQELEKVDDIPIILIHGLASGKETWNGVKEVLALKTWKEVCVVDLRNHGESPWSDEVDIGAMAEDIIHLLDELEVKKAILIGHSMGGKTSVHAALNYPDRVDQLIVEDMRPNGLSAESLRQVVLFANVLNNATDLIPQEVSEKEGKKIFMERLNDRLRAVNSFVSFDKPDTVPIKCSNLKCQWKMNPALFRKLLNDIKDVWIPSSGRFDKPTLFIYGAESNFKVEEDESNIKKLFPNAQIIGVKGAGHGVHGHPEFADEVIKFIKKNKESNF</sequence>
<comment type="catalytic activity">
    <reaction evidence="11">
        <text>1-octadecanoyl-2-(5Z,8Z,11Z,14Z-eicosatetraenoyl)-sn-glycerol + H2O = 2-(5Z,8Z,11Z,14Z-eicosatetraenoyl)-glycerol + octadecanoate + H(+)</text>
        <dbReference type="Rhea" id="RHEA:38507"/>
        <dbReference type="ChEBI" id="CHEBI:15377"/>
        <dbReference type="ChEBI" id="CHEBI:15378"/>
        <dbReference type="ChEBI" id="CHEBI:25629"/>
        <dbReference type="ChEBI" id="CHEBI:52392"/>
        <dbReference type="ChEBI" id="CHEBI:75728"/>
    </reaction>
</comment>
<evidence type="ECO:0000256" key="5">
    <source>
        <dbReference type="ARBA" id="ARBA00043667"/>
    </source>
</evidence>
<comment type="catalytic activity">
    <reaction evidence="10">
        <text>1-octadecanoyl-2-(9Z-octadecenoyl)-sn-glycerol + H2O = 2-(9Z-octadecenoyl)-glycerol + octadecanoate + H(+)</text>
        <dbReference type="Rhea" id="RHEA:77103"/>
        <dbReference type="ChEBI" id="CHEBI:15377"/>
        <dbReference type="ChEBI" id="CHEBI:15378"/>
        <dbReference type="ChEBI" id="CHEBI:25629"/>
        <dbReference type="ChEBI" id="CHEBI:73990"/>
        <dbReference type="ChEBI" id="CHEBI:75468"/>
    </reaction>
</comment>
<dbReference type="GO" id="GO:0016787">
    <property type="term" value="F:hydrolase activity"/>
    <property type="evidence" value="ECO:0007669"/>
    <property type="project" value="UniProtKB-KW"/>
</dbReference>
<feature type="domain" description="AB hydrolase-1" evidence="13">
    <location>
        <begin position="50"/>
        <end position="290"/>
    </location>
</feature>
<comment type="caution">
    <text evidence="14">The sequence shown here is derived from an EMBL/GenBank/DDBJ whole genome shotgun (WGS) entry which is preliminary data.</text>
</comment>
<evidence type="ECO:0000256" key="7">
    <source>
        <dbReference type="ARBA" id="ARBA00044064"/>
    </source>
</evidence>
<dbReference type="InterPro" id="IPR000073">
    <property type="entry name" value="AB_hydrolase_1"/>
</dbReference>
<keyword evidence="2" id="KW-0378">Hydrolase</keyword>
<evidence type="ECO:0000313" key="14">
    <source>
        <dbReference type="EMBL" id="KAF8791042.1"/>
    </source>
</evidence>
<accession>A0A8T0FKP5</accession>
<evidence type="ECO:0000256" key="12">
    <source>
        <dbReference type="SAM" id="SignalP"/>
    </source>
</evidence>
<dbReference type="PANTHER" id="PTHR46118">
    <property type="entry name" value="PROTEIN ABHD11"/>
    <property type="match status" value="1"/>
</dbReference>
<evidence type="ECO:0000256" key="10">
    <source>
        <dbReference type="ARBA" id="ARBA00048513"/>
    </source>
</evidence>
<evidence type="ECO:0000256" key="2">
    <source>
        <dbReference type="ARBA" id="ARBA00022801"/>
    </source>
</evidence>